<name>A0A1L0CP92_9ASCO</name>
<dbReference type="PANTHER" id="PTHR47558">
    <property type="entry name" value="HISTONE DEACETYLASE HOS3"/>
    <property type="match status" value="1"/>
</dbReference>
<feature type="region of interest" description="Disordered" evidence="1">
    <location>
        <begin position="750"/>
        <end position="802"/>
    </location>
</feature>
<feature type="compositionally biased region" description="Basic and acidic residues" evidence="1">
    <location>
        <begin position="750"/>
        <end position="765"/>
    </location>
</feature>
<dbReference type="InterPro" id="IPR000286">
    <property type="entry name" value="HDACs"/>
</dbReference>
<dbReference type="Proteomes" id="UP000183365">
    <property type="component" value="Unassembled WGS sequence"/>
</dbReference>
<proteinExistence type="predicted"/>
<organism evidence="3 4">
    <name type="scientific">Hanseniaspora guilliermondii</name>
    <dbReference type="NCBI Taxonomy" id="56406"/>
    <lineage>
        <taxon>Eukaryota</taxon>
        <taxon>Fungi</taxon>
        <taxon>Dikarya</taxon>
        <taxon>Ascomycota</taxon>
        <taxon>Saccharomycotina</taxon>
        <taxon>Saccharomycetes</taxon>
        <taxon>Saccharomycodales</taxon>
        <taxon>Saccharomycodaceae</taxon>
        <taxon>Hanseniaspora</taxon>
    </lineage>
</organism>
<dbReference type="VEuPathDB" id="FungiDB:HGUI_02949"/>
<feature type="region of interest" description="Disordered" evidence="1">
    <location>
        <begin position="636"/>
        <end position="662"/>
    </location>
</feature>
<evidence type="ECO:0000313" key="4">
    <source>
        <dbReference type="Proteomes" id="UP000183365"/>
    </source>
</evidence>
<accession>A0A1L0CP92</accession>
<feature type="region of interest" description="Disordered" evidence="1">
    <location>
        <begin position="309"/>
        <end position="330"/>
    </location>
</feature>
<dbReference type="InterPro" id="IPR037138">
    <property type="entry name" value="His_deacetylse_dom_sf"/>
</dbReference>
<sequence length="802" mass="92719">MNNDIYNELSKYQHEFINFIKTNDNLKNLYKNDAEIIQDLLIDQPDNFMKLHVLIAADSIYHKFRRDWTTKTFQKSIVEKPERVLSACIGIAGAISMFPRLFKILPKTLPYNMKFVQEQLSKSSDFRHFMNVDSDQSIKQLLFDRYEYIKSKIFDESILKIHDKEFLYKLIDLCETSIKNLKIGVLETQNDWNSGDMYLSMTSLDAITNSIEVLEESLDLLFKTNEDNLTKANRVFGVVRPPGHHCHKNRPEGFCLLNNVMITAQMAADRYGVTHVAILDYDLHHADGTQDIIFKRGLEENDLLTGDDVDEKDLKSDNKHYRKGSYSPAEPQFQEKLDTKTNKVKNNKYQTGDYLLDTYGVNIGSFSMHDINSYPVERGYADHDALAKASACVMAHNVNVWNIHLESYQVYTQDVIDKEKDIEKRQEMIQRNELEFLNLYEKKYRVLFTKADEFFKNGKKKCHENGIPFKGLVIISSGFDANEYETTAMNRHGMSLPTKFYNYFNKDALNLSQYHSDGKLISLMEGGYDSKPIIAGMFSALTGLQNQEWIDEWGSTTVIKELVKGSKAKWIPYRTKKNSNQIIKNWAESVIKLGRTMVDDFQTEFYDKVEIDPLKMYGQVYGVGSNADKNIYKSMPISQSTRSLRSTTTKSSTSSTESSKHKELKANTILNMHFSDDDEEEYVYNEDLEKSFNRTLEDVSMMDISKQMEGLDVSMAETTHNHSLSGSEVPRRSLLETGIKNGNIFMGRRRLGENQRKQRDYDLLKKKSSRSIRFENTPHDDDDGESLLSLHKERLTRSGRPY</sequence>
<dbReference type="InterPro" id="IPR023696">
    <property type="entry name" value="Ureohydrolase_dom_sf"/>
</dbReference>
<reference evidence="4" key="1">
    <citation type="submission" date="2016-11" db="EMBL/GenBank/DDBJ databases">
        <authorList>
            <person name="Guldener U."/>
        </authorList>
    </citation>
    <scope>NUCLEOTIDE SEQUENCE [LARGE SCALE GENOMIC DNA]</scope>
</reference>
<feature type="compositionally biased region" description="Low complexity" evidence="1">
    <location>
        <begin position="640"/>
        <end position="657"/>
    </location>
</feature>
<evidence type="ECO:0000256" key="1">
    <source>
        <dbReference type="SAM" id="MobiDB-lite"/>
    </source>
</evidence>
<dbReference type="InterPro" id="IPR053244">
    <property type="entry name" value="HDAC_HD_type_1"/>
</dbReference>
<dbReference type="EMBL" id="FQNF01000062">
    <property type="protein sequence ID" value="SGZ40749.1"/>
    <property type="molecule type" value="Genomic_DNA"/>
</dbReference>
<dbReference type="GO" id="GO:0004407">
    <property type="term" value="F:histone deacetylase activity"/>
    <property type="evidence" value="ECO:0007669"/>
    <property type="project" value="TreeGrafter"/>
</dbReference>
<dbReference type="GO" id="GO:0005634">
    <property type="term" value="C:nucleus"/>
    <property type="evidence" value="ECO:0007669"/>
    <property type="project" value="TreeGrafter"/>
</dbReference>
<dbReference type="PANTHER" id="PTHR47558:SF1">
    <property type="entry name" value="HISTONE DEACETYLASE HOS3"/>
    <property type="match status" value="1"/>
</dbReference>
<dbReference type="GO" id="GO:0010468">
    <property type="term" value="P:regulation of gene expression"/>
    <property type="evidence" value="ECO:0007669"/>
    <property type="project" value="UniProtKB-ARBA"/>
</dbReference>
<dbReference type="OrthoDB" id="5232919at2759"/>
<dbReference type="GO" id="GO:0010557">
    <property type="term" value="P:positive regulation of macromolecule biosynthetic process"/>
    <property type="evidence" value="ECO:0007669"/>
    <property type="project" value="UniProtKB-ARBA"/>
</dbReference>
<dbReference type="Pfam" id="PF00850">
    <property type="entry name" value="Hist_deacetyl"/>
    <property type="match status" value="1"/>
</dbReference>
<dbReference type="PRINTS" id="PR01270">
    <property type="entry name" value="HDASUPER"/>
</dbReference>
<dbReference type="Gene3D" id="3.40.800.20">
    <property type="entry name" value="Histone deacetylase domain"/>
    <property type="match status" value="1"/>
</dbReference>
<dbReference type="AlphaFoldDB" id="A0A1L0CP92"/>
<dbReference type="InterPro" id="IPR023801">
    <property type="entry name" value="His_deacetylse_dom"/>
</dbReference>
<feature type="domain" description="Histone deacetylase" evidence="2">
    <location>
        <begin position="150"/>
        <end position="294"/>
    </location>
</feature>
<evidence type="ECO:0000259" key="2">
    <source>
        <dbReference type="Pfam" id="PF00850"/>
    </source>
</evidence>
<dbReference type="SUPFAM" id="SSF52768">
    <property type="entry name" value="Arginase/deacetylase"/>
    <property type="match status" value="1"/>
</dbReference>
<evidence type="ECO:0000313" key="3">
    <source>
        <dbReference type="EMBL" id="SGZ40749.1"/>
    </source>
</evidence>
<keyword evidence="4" id="KW-1185">Reference proteome</keyword>
<protein>
    <submittedName>
        <fullName evidence="3">Related to Histone deacetylase HOS3</fullName>
    </submittedName>
</protein>
<gene>
    <name evidence="3" type="ORF">HGUI_02949</name>
</gene>